<organism evidence="1">
    <name type="scientific">Enterococcus faecium</name>
    <name type="common">Streptococcus faecium</name>
    <dbReference type="NCBI Taxonomy" id="1352"/>
    <lineage>
        <taxon>Bacteria</taxon>
        <taxon>Bacillati</taxon>
        <taxon>Bacillota</taxon>
        <taxon>Bacilli</taxon>
        <taxon>Lactobacillales</taxon>
        <taxon>Enterococcaceae</taxon>
        <taxon>Enterococcus</taxon>
    </lineage>
</organism>
<gene>
    <name evidence="1" type="ORF">FCF09_14240</name>
</gene>
<keyword evidence="1" id="KW-0614">Plasmid</keyword>
<evidence type="ECO:0000313" key="1">
    <source>
        <dbReference type="EMBL" id="QHT44838.1"/>
    </source>
</evidence>
<name>A0A132Z5U8_ENTFC</name>
<geneLocation type="plasmid" evidence="1">
    <name>pZY2</name>
</geneLocation>
<dbReference type="RefSeq" id="WP_002350510.1">
    <property type="nucleotide sequence ID" value="NZ_CP039730.1"/>
</dbReference>
<accession>A0A132Z5U8</accession>
<dbReference type="EMBL" id="CP039730">
    <property type="protein sequence ID" value="QHT44838.1"/>
    <property type="molecule type" value="Genomic_DNA"/>
</dbReference>
<reference evidence="1" key="1">
    <citation type="journal article" date="2020" name="J. Antimicrob. Chemother.">
        <title>Tandem amplification of the vanM gene cluster drives vancomycin resistance in vancomycin-variable enterococci.</title>
        <authorList>
            <person name="Sun L."/>
            <person name="Chen Y."/>
            <person name="Hua X."/>
            <person name="Chen Y."/>
            <person name="Hong J."/>
            <person name="Wu X."/>
            <person name="Jiang Y."/>
            <person name="van Schaik W."/>
            <person name="Qu T."/>
            <person name="Yu Y."/>
        </authorList>
    </citation>
    <scope>NUCLEOTIDE SEQUENCE [LARGE SCALE GENOMIC DNA]</scope>
    <source>
        <strain evidence="1">ZY2</strain>
        <plasmid evidence="1">pZY2</plasmid>
    </source>
</reference>
<sequence>MVDKEIKGEIRLFQRENDDWGTEISKNLAEDIELRLSFISMIIESFAFELGIPQEKLAEILIKASNNSPQHFHIDLGTVN</sequence>
<proteinExistence type="predicted"/>
<protein>
    <submittedName>
        <fullName evidence="1">Uncharacterized protein</fullName>
    </submittedName>
</protein>
<dbReference type="AlphaFoldDB" id="A0A132Z5U8"/>